<evidence type="ECO:0000256" key="1">
    <source>
        <dbReference type="SAM" id="MobiDB-lite"/>
    </source>
</evidence>
<accession>A0A6P8UHG6</accession>
<dbReference type="GeneID" id="117545541"/>
<dbReference type="AlphaFoldDB" id="A0A6P8UHG6"/>
<name>A0A6P8UHG6_GYMAC</name>
<keyword evidence="3" id="KW-1185">Reference proteome</keyword>
<feature type="region of interest" description="Disordered" evidence="1">
    <location>
        <begin position="30"/>
        <end position="54"/>
    </location>
</feature>
<organism evidence="3 4">
    <name type="scientific">Gymnodraco acuticeps</name>
    <name type="common">Antarctic dragonfish</name>
    <dbReference type="NCBI Taxonomy" id="8218"/>
    <lineage>
        <taxon>Eukaryota</taxon>
        <taxon>Metazoa</taxon>
        <taxon>Chordata</taxon>
        <taxon>Craniata</taxon>
        <taxon>Vertebrata</taxon>
        <taxon>Euteleostomi</taxon>
        <taxon>Actinopterygii</taxon>
        <taxon>Neopterygii</taxon>
        <taxon>Teleostei</taxon>
        <taxon>Neoteleostei</taxon>
        <taxon>Acanthomorphata</taxon>
        <taxon>Eupercaria</taxon>
        <taxon>Perciformes</taxon>
        <taxon>Notothenioidei</taxon>
        <taxon>Bathydraconidae</taxon>
        <taxon>Gymnodraco</taxon>
    </lineage>
</organism>
<sequence>MMMMMIPGTHLLCLFLLAFPLSWAEDTKKDVKKKDNDTEAQVKRHEPCTSMRPADGELLGLRPVLRPLRLLPLPTLQHHLSLLEDQPAVLNEDVDKNKYRTSTWT</sequence>
<dbReference type="RefSeq" id="XP_034071250.1">
    <property type="nucleotide sequence ID" value="XM_034215359.1"/>
</dbReference>
<protein>
    <submittedName>
        <fullName evidence="4">Agouti-signaling protein 2b isoform X2</fullName>
    </submittedName>
</protein>
<dbReference type="Proteomes" id="UP000515161">
    <property type="component" value="Unplaced"/>
</dbReference>
<feature type="compositionally biased region" description="Basic and acidic residues" evidence="1">
    <location>
        <begin position="30"/>
        <end position="47"/>
    </location>
</feature>
<evidence type="ECO:0000313" key="3">
    <source>
        <dbReference type="Proteomes" id="UP000515161"/>
    </source>
</evidence>
<dbReference type="CTD" id="796595"/>
<gene>
    <name evidence="4" type="primary">asip2b</name>
</gene>
<keyword evidence="2" id="KW-0732">Signal</keyword>
<evidence type="ECO:0000313" key="4">
    <source>
        <dbReference type="RefSeq" id="XP_034071250.1"/>
    </source>
</evidence>
<feature type="signal peptide" evidence="2">
    <location>
        <begin position="1"/>
        <end position="24"/>
    </location>
</feature>
<feature type="chain" id="PRO_5027933093" evidence="2">
    <location>
        <begin position="25"/>
        <end position="105"/>
    </location>
</feature>
<evidence type="ECO:0000256" key="2">
    <source>
        <dbReference type="SAM" id="SignalP"/>
    </source>
</evidence>
<reference evidence="4" key="1">
    <citation type="submission" date="2025-08" db="UniProtKB">
        <authorList>
            <consortium name="RefSeq"/>
        </authorList>
    </citation>
    <scope>IDENTIFICATION</scope>
</reference>
<proteinExistence type="predicted"/>